<keyword evidence="1" id="KW-0812">Transmembrane</keyword>
<evidence type="ECO:0000256" key="1">
    <source>
        <dbReference type="SAM" id="Phobius"/>
    </source>
</evidence>
<dbReference type="OrthoDB" id="145878at2157"/>
<keyword evidence="1" id="KW-1133">Transmembrane helix</keyword>
<dbReference type="Pfam" id="PF13360">
    <property type="entry name" value="PQQ_2"/>
    <property type="match status" value="1"/>
</dbReference>
<evidence type="ECO:0000313" key="3">
    <source>
        <dbReference type="EMBL" id="QEK78130.1"/>
    </source>
</evidence>
<evidence type="ECO:0000259" key="2">
    <source>
        <dbReference type="Pfam" id="PF13360"/>
    </source>
</evidence>
<dbReference type="InterPro" id="IPR015943">
    <property type="entry name" value="WD40/YVTN_repeat-like_dom_sf"/>
</dbReference>
<dbReference type="RefSeq" id="WP_011011529.1">
    <property type="nucleotide sequence ID" value="NC_003413.1"/>
</dbReference>
<feature type="transmembrane region" description="Helical" evidence="1">
    <location>
        <begin position="368"/>
        <end position="389"/>
    </location>
</feature>
<dbReference type="Proteomes" id="UP000324354">
    <property type="component" value="Chromosome"/>
</dbReference>
<dbReference type="EMBL" id="CP023154">
    <property type="protein sequence ID" value="QEK78130.1"/>
    <property type="molecule type" value="Genomic_DNA"/>
</dbReference>
<dbReference type="Gene3D" id="2.130.10.10">
    <property type="entry name" value="YVTN repeat-like/Quinoprotein amine dehydrogenase"/>
    <property type="match status" value="1"/>
</dbReference>
<organism evidence="3 4">
    <name type="scientific">Pyrococcus furiosus (strain ATCC 43587 / DSM 3638 / JCM 8422 / Vc1)</name>
    <dbReference type="NCBI Taxonomy" id="186497"/>
    <lineage>
        <taxon>Archaea</taxon>
        <taxon>Methanobacteriati</taxon>
        <taxon>Methanobacteriota</taxon>
        <taxon>Thermococci</taxon>
        <taxon>Thermococcales</taxon>
        <taxon>Thermococcaceae</taxon>
        <taxon>Pyrococcus</taxon>
    </lineage>
</organism>
<evidence type="ECO:0000313" key="4">
    <source>
        <dbReference type="Proteomes" id="UP000324354"/>
    </source>
</evidence>
<dbReference type="GeneID" id="41712211"/>
<dbReference type="GeneID" id="13302221"/>
<dbReference type="InterPro" id="IPR002372">
    <property type="entry name" value="PQQ_rpt_dom"/>
</dbReference>
<dbReference type="SUPFAM" id="SSF50998">
    <property type="entry name" value="Quinoprotein alcohol dehydrogenase-like"/>
    <property type="match status" value="1"/>
</dbReference>
<keyword evidence="1" id="KW-0472">Membrane</keyword>
<dbReference type="AlphaFoldDB" id="A0A5C0XTQ7"/>
<gene>
    <name evidence="3" type="ORF">PFDSM3638_02040</name>
</gene>
<reference evidence="3 4" key="1">
    <citation type="submission" date="2017-08" db="EMBL/GenBank/DDBJ databases">
        <title>Resequencing and Reannotation of the genome of Pyrococcus furiosus type strain DSM3638.</title>
        <authorList>
            <person name="Reichelt R.M."/>
            <person name="Bunk B."/>
        </authorList>
    </citation>
    <scope>NUCLEOTIDE SEQUENCE [LARGE SCALE GENOMIC DNA]</scope>
    <source>
        <strain evidence="3 4">DSM 3638</strain>
    </source>
</reference>
<dbReference type="InterPro" id="IPR011047">
    <property type="entry name" value="Quinoprotein_ADH-like_sf"/>
</dbReference>
<sequence length="395" mass="43482">MKKFISLIVLFLLLPFVQAWEGKICENIEYQKSIEAITIQNSTVYAACSYRMVANSSGLIGIYYLGTIGAYKLDGTKLWEIDSGFVTKLVPWKEEILVGSMGGLLKLNSSGNYTGRFLTKYKLYDFTLDGDYAYLATGDVFSGESKGIVYKVNLSTMEEVWRVNLTEMASRVRVGEVIYVGTGYPSGFVGKEKFGSVYGISKDGKLLWNVSLGEWVRDIEVWNGKAVVGTGYGESGHVYIIDSQGRVVGNLTLFFVEDILVSGNVAYVAGNRNVVTIDLDKKEILWKVQIPYRGKVLGLMDGRLLVGAGEFKEKNGTIYSVGSLYVIENGKIKGEMPVGYVRSMGISQDYIAIGTGSNTFIVLHKDEVLPSICGVGFFLVASLLSIVGLKKFYNT</sequence>
<feature type="domain" description="Pyrrolo-quinoline quinone repeat" evidence="2">
    <location>
        <begin position="66"/>
        <end position="306"/>
    </location>
</feature>
<dbReference type="InterPro" id="IPR018391">
    <property type="entry name" value="PQQ_b-propeller_rpt"/>
</dbReference>
<name>A0A5C0XTQ7_PYRFU</name>
<proteinExistence type="predicted"/>
<accession>A0A5C0XTQ7</accession>
<protein>
    <submittedName>
        <fullName evidence="3">Dehydrogenase</fullName>
    </submittedName>
</protein>
<dbReference type="SMART" id="SM00564">
    <property type="entry name" value="PQQ"/>
    <property type="match status" value="5"/>
</dbReference>